<dbReference type="Pfam" id="PF07681">
    <property type="entry name" value="DoxX"/>
    <property type="match status" value="1"/>
</dbReference>
<accession>A0A6C0GU53</accession>
<gene>
    <name evidence="8" type="ORF">GXP67_36140</name>
</gene>
<evidence type="ECO:0000256" key="4">
    <source>
        <dbReference type="ARBA" id="ARBA00022692"/>
    </source>
</evidence>
<keyword evidence="3" id="KW-1003">Cell membrane</keyword>
<keyword evidence="6 7" id="KW-0472">Membrane</keyword>
<sequence length="156" mass="16332">MKKILSITPASHATDLALLLARIGIAVLMLTHGIPKLGVLLSGDPVTFPSVMGMSAELSLGLAVFAEVLCSLFLLAGLATRLAVIPLMSTMAIAALFIHAADPFGIKEPALLYLLVYLVLLLAGGGKYSLDYLLQTATEKNKQAALEEPMPASSIS</sequence>
<feature type="transmembrane region" description="Helical" evidence="7">
    <location>
        <begin position="82"/>
        <end position="98"/>
    </location>
</feature>
<feature type="transmembrane region" description="Helical" evidence="7">
    <location>
        <begin position="54"/>
        <end position="75"/>
    </location>
</feature>
<comment type="subcellular location">
    <subcellularLocation>
        <location evidence="1">Cell membrane</location>
        <topology evidence="1">Multi-pass membrane protein</topology>
    </subcellularLocation>
</comment>
<dbReference type="PANTHER" id="PTHR33452:SF1">
    <property type="entry name" value="INNER MEMBRANE PROTEIN YPHA-RELATED"/>
    <property type="match status" value="1"/>
</dbReference>
<dbReference type="InterPro" id="IPR051907">
    <property type="entry name" value="DoxX-like_oxidoreductase"/>
</dbReference>
<dbReference type="GO" id="GO:0005886">
    <property type="term" value="C:plasma membrane"/>
    <property type="evidence" value="ECO:0007669"/>
    <property type="project" value="UniProtKB-SubCell"/>
</dbReference>
<feature type="transmembrane region" description="Helical" evidence="7">
    <location>
        <begin position="12"/>
        <end position="34"/>
    </location>
</feature>
<dbReference type="AlphaFoldDB" id="A0A6C0GU53"/>
<dbReference type="Proteomes" id="UP000480178">
    <property type="component" value="Chromosome"/>
</dbReference>
<name>A0A6C0GU53_9BACT</name>
<feature type="transmembrane region" description="Helical" evidence="7">
    <location>
        <begin position="110"/>
        <end position="130"/>
    </location>
</feature>
<keyword evidence="9" id="KW-1185">Reference proteome</keyword>
<evidence type="ECO:0000256" key="3">
    <source>
        <dbReference type="ARBA" id="ARBA00022475"/>
    </source>
</evidence>
<comment type="similarity">
    <text evidence="2">Belongs to the DoxX family.</text>
</comment>
<evidence type="ECO:0000256" key="2">
    <source>
        <dbReference type="ARBA" id="ARBA00006679"/>
    </source>
</evidence>
<evidence type="ECO:0000256" key="1">
    <source>
        <dbReference type="ARBA" id="ARBA00004651"/>
    </source>
</evidence>
<keyword evidence="5 7" id="KW-1133">Transmembrane helix</keyword>
<organism evidence="8 9">
    <name type="scientific">Rhodocytophaga rosea</name>
    <dbReference type="NCBI Taxonomy" id="2704465"/>
    <lineage>
        <taxon>Bacteria</taxon>
        <taxon>Pseudomonadati</taxon>
        <taxon>Bacteroidota</taxon>
        <taxon>Cytophagia</taxon>
        <taxon>Cytophagales</taxon>
        <taxon>Rhodocytophagaceae</taxon>
        <taxon>Rhodocytophaga</taxon>
    </lineage>
</organism>
<dbReference type="EMBL" id="CP048222">
    <property type="protein sequence ID" value="QHT71715.1"/>
    <property type="molecule type" value="Genomic_DNA"/>
</dbReference>
<evidence type="ECO:0000256" key="7">
    <source>
        <dbReference type="SAM" id="Phobius"/>
    </source>
</evidence>
<protein>
    <submittedName>
        <fullName evidence="8">DoxX family protein</fullName>
    </submittedName>
</protein>
<reference evidence="8 9" key="1">
    <citation type="submission" date="2020-01" db="EMBL/GenBank/DDBJ databases">
        <authorList>
            <person name="Kim M.K."/>
        </authorList>
    </citation>
    <scope>NUCLEOTIDE SEQUENCE [LARGE SCALE GENOMIC DNA]</scope>
    <source>
        <strain evidence="8 9">172606-1</strain>
    </source>
</reference>
<dbReference type="PANTHER" id="PTHR33452">
    <property type="entry name" value="OXIDOREDUCTASE CATD-RELATED"/>
    <property type="match status" value="1"/>
</dbReference>
<dbReference type="KEGG" id="rhoz:GXP67_36140"/>
<dbReference type="RefSeq" id="WP_162447645.1">
    <property type="nucleotide sequence ID" value="NZ_CP048222.1"/>
</dbReference>
<keyword evidence="4 7" id="KW-0812">Transmembrane</keyword>
<evidence type="ECO:0000313" key="8">
    <source>
        <dbReference type="EMBL" id="QHT71715.1"/>
    </source>
</evidence>
<dbReference type="InterPro" id="IPR032808">
    <property type="entry name" value="DoxX"/>
</dbReference>
<proteinExistence type="inferred from homology"/>
<evidence type="ECO:0000256" key="5">
    <source>
        <dbReference type="ARBA" id="ARBA00022989"/>
    </source>
</evidence>
<evidence type="ECO:0000256" key="6">
    <source>
        <dbReference type="ARBA" id="ARBA00023136"/>
    </source>
</evidence>
<evidence type="ECO:0000313" key="9">
    <source>
        <dbReference type="Proteomes" id="UP000480178"/>
    </source>
</evidence>